<organism evidence="5 6">
    <name type="scientific">Sphingobium nicotianae</name>
    <dbReference type="NCBI Taxonomy" id="2782607"/>
    <lineage>
        <taxon>Bacteria</taxon>
        <taxon>Pseudomonadati</taxon>
        <taxon>Pseudomonadota</taxon>
        <taxon>Alphaproteobacteria</taxon>
        <taxon>Sphingomonadales</taxon>
        <taxon>Sphingomonadaceae</taxon>
        <taxon>Sphingobium</taxon>
    </lineage>
</organism>
<dbReference type="Gene3D" id="2.120.10.30">
    <property type="entry name" value="TolB, C-terminal domain"/>
    <property type="match status" value="2"/>
</dbReference>
<dbReference type="AlphaFoldDB" id="A0A9X1DDZ1"/>
<name>A0A9X1DDZ1_9SPHN</name>
<dbReference type="PANTHER" id="PTHR10680">
    <property type="entry name" value="PEPTIDYL-GLYCINE ALPHA-AMIDATING MONOOXYGENASE"/>
    <property type="match status" value="1"/>
</dbReference>
<dbReference type="CDD" id="cd14958">
    <property type="entry name" value="NHL_PAL_like"/>
    <property type="match status" value="1"/>
</dbReference>
<evidence type="ECO:0000313" key="5">
    <source>
        <dbReference type="EMBL" id="MBT2188228.1"/>
    </source>
</evidence>
<reference evidence="5" key="1">
    <citation type="submission" date="2021-05" db="EMBL/GenBank/DDBJ databases">
        <title>Genome of Sphingobium sp. strain.</title>
        <authorList>
            <person name="Fan R."/>
        </authorList>
    </citation>
    <scope>NUCLEOTIDE SEQUENCE</scope>
    <source>
        <strain evidence="5">H33</strain>
    </source>
</reference>
<keyword evidence="6" id="KW-1185">Reference proteome</keyword>
<dbReference type="Proteomes" id="UP001138757">
    <property type="component" value="Unassembled WGS sequence"/>
</dbReference>
<dbReference type="InterPro" id="IPR001258">
    <property type="entry name" value="NHL_repeat"/>
</dbReference>
<proteinExistence type="predicted"/>
<dbReference type="RefSeq" id="WP_214624477.1">
    <property type="nucleotide sequence ID" value="NZ_JAHGAW010000009.1"/>
</dbReference>
<evidence type="ECO:0000256" key="4">
    <source>
        <dbReference type="PROSITE-ProRule" id="PRU00504"/>
    </source>
</evidence>
<dbReference type="SUPFAM" id="SSF63829">
    <property type="entry name" value="Calcium-dependent phosphotriesterase"/>
    <property type="match status" value="1"/>
</dbReference>
<keyword evidence="3" id="KW-0325">Glycoprotein</keyword>
<dbReference type="PROSITE" id="PS51125">
    <property type="entry name" value="NHL"/>
    <property type="match status" value="1"/>
</dbReference>
<keyword evidence="1" id="KW-0732">Signal</keyword>
<feature type="repeat" description="NHL" evidence="4">
    <location>
        <begin position="181"/>
        <end position="217"/>
    </location>
</feature>
<dbReference type="InterPro" id="IPR011042">
    <property type="entry name" value="6-blade_b-propeller_TolB-like"/>
</dbReference>
<accession>A0A9X1DDZ1</accession>
<gene>
    <name evidence="5" type="ORF">KK488_14830</name>
</gene>
<sequence length="343" mass="38498">MATTSDKVKVEFELIPNWEQCPDGEEYQHRDIADVACDSQDRVYLHTRNGDRVMVYEEDGTFIKKWGDGVFGRAHGIAIHDDIVYCTDDRQSVVRVFDLDGNFQWMLGSPGQVSDTGYGFHRKPEIHHNEFVERAAGPFNTCCNVAIAANGDIFVADGYGNARIHHFDANGKLLNSWGDVGTGPGQFHLPHGIALDNDENVIVCDRENDRIQIFTRKGELLHIWTDIRRPTDVTVDKDGLIYVSELWRPLEPGQGSFVHGYADHDLPGRMTVFYPDGTIAARWGDSSENRAAPGNFIAPHGLAVDSKGNLYVAEVCCSFGGGFKRMPMEDTLDHQIQKFRRVR</sequence>
<dbReference type="EMBL" id="JAHGAW010000009">
    <property type="protein sequence ID" value="MBT2188228.1"/>
    <property type="molecule type" value="Genomic_DNA"/>
</dbReference>
<dbReference type="PANTHER" id="PTHR10680:SF38">
    <property type="entry name" value="BLL1368 PROTEIN"/>
    <property type="match status" value="1"/>
</dbReference>
<comment type="caution">
    <text evidence="5">The sequence shown here is derived from an EMBL/GenBank/DDBJ whole genome shotgun (WGS) entry which is preliminary data.</text>
</comment>
<evidence type="ECO:0000256" key="2">
    <source>
        <dbReference type="ARBA" id="ARBA00022737"/>
    </source>
</evidence>
<keyword evidence="5" id="KW-0456">Lyase</keyword>
<evidence type="ECO:0000256" key="1">
    <source>
        <dbReference type="ARBA" id="ARBA00022729"/>
    </source>
</evidence>
<keyword evidence="2" id="KW-0677">Repeat</keyword>
<dbReference type="Pfam" id="PF01436">
    <property type="entry name" value="NHL"/>
    <property type="match status" value="1"/>
</dbReference>
<evidence type="ECO:0000256" key="3">
    <source>
        <dbReference type="ARBA" id="ARBA00023180"/>
    </source>
</evidence>
<dbReference type="GO" id="GO:0016829">
    <property type="term" value="F:lyase activity"/>
    <property type="evidence" value="ECO:0007669"/>
    <property type="project" value="UniProtKB-KW"/>
</dbReference>
<protein>
    <submittedName>
        <fullName evidence="5">Peptidyl-alpha-hydroxyglycine alpha-amidating lyase family protein</fullName>
    </submittedName>
</protein>
<evidence type="ECO:0000313" key="6">
    <source>
        <dbReference type="Proteomes" id="UP001138757"/>
    </source>
</evidence>